<evidence type="ECO:0000313" key="2">
    <source>
        <dbReference type="Proteomes" id="UP001054252"/>
    </source>
</evidence>
<protein>
    <submittedName>
        <fullName evidence="1">Uncharacterized protein</fullName>
    </submittedName>
</protein>
<accession>A0AAV5K7E1</accession>
<sequence>MRFPCDDTNECYSTKISLKWKSRHTVKNFLWKNLAV</sequence>
<dbReference type="Proteomes" id="UP001054252">
    <property type="component" value="Unassembled WGS sequence"/>
</dbReference>
<organism evidence="1 2">
    <name type="scientific">Rubroshorea leprosula</name>
    <dbReference type="NCBI Taxonomy" id="152421"/>
    <lineage>
        <taxon>Eukaryota</taxon>
        <taxon>Viridiplantae</taxon>
        <taxon>Streptophyta</taxon>
        <taxon>Embryophyta</taxon>
        <taxon>Tracheophyta</taxon>
        <taxon>Spermatophyta</taxon>
        <taxon>Magnoliopsida</taxon>
        <taxon>eudicotyledons</taxon>
        <taxon>Gunneridae</taxon>
        <taxon>Pentapetalae</taxon>
        <taxon>rosids</taxon>
        <taxon>malvids</taxon>
        <taxon>Malvales</taxon>
        <taxon>Dipterocarpaceae</taxon>
        <taxon>Rubroshorea</taxon>
    </lineage>
</organism>
<keyword evidence="2" id="KW-1185">Reference proteome</keyword>
<proteinExistence type="predicted"/>
<gene>
    <name evidence="1" type="ORF">SLEP1_g29926</name>
</gene>
<dbReference type="AlphaFoldDB" id="A0AAV5K7E1"/>
<comment type="caution">
    <text evidence="1">The sequence shown here is derived from an EMBL/GenBank/DDBJ whole genome shotgun (WGS) entry which is preliminary data.</text>
</comment>
<reference evidence="1 2" key="1">
    <citation type="journal article" date="2021" name="Commun. Biol.">
        <title>The genome of Shorea leprosula (Dipterocarpaceae) highlights the ecological relevance of drought in aseasonal tropical rainforests.</title>
        <authorList>
            <person name="Ng K.K.S."/>
            <person name="Kobayashi M.J."/>
            <person name="Fawcett J.A."/>
            <person name="Hatakeyama M."/>
            <person name="Paape T."/>
            <person name="Ng C.H."/>
            <person name="Ang C.C."/>
            <person name="Tnah L.H."/>
            <person name="Lee C.T."/>
            <person name="Nishiyama T."/>
            <person name="Sese J."/>
            <person name="O'Brien M.J."/>
            <person name="Copetti D."/>
            <person name="Mohd Noor M.I."/>
            <person name="Ong R.C."/>
            <person name="Putra M."/>
            <person name="Sireger I.Z."/>
            <person name="Indrioko S."/>
            <person name="Kosugi Y."/>
            <person name="Izuno A."/>
            <person name="Isagi Y."/>
            <person name="Lee S.L."/>
            <person name="Shimizu K.K."/>
        </authorList>
    </citation>
    <scope>NUCLEOTIDE SEQUENCE [LARGE SCALE GENOMIC DNA]</scope>
    <source>
        <strain evidence="1">214</strain>
    </source>
</reference>
<evidence type="ECO:0000313" key="1">
    <source>
        <dbReference type="EMBL" id="GKV19698.1"/>
    </source>
</evidence>
<dbReference type="EMBL" id="BPVZ01000053">
    <property type="protein sequence ID" value="GKV19698.1"/>
    <property type="molecule type" value="Genomic_DNA"/>
</dbReference>
<name>A0AAV5K7E1_9ROSI</name>